<dbReference type="InterPro" id="IPR043128">
    <property type="entry name" value="Rev_trsase/Diguanyl_cyclase"/>
</dbReference>
<dbReference type="PROSITE" id="PS50173">
    <property type="entry name" value="UMUC"/>
    <property type="match status" value="1"/>
</dbReference>
<dbReference type="PANTHER" id="PTHR45990">
    <property type="entry name" value="DNA REPAIR PROTEIN REV1"/>
    <property type="match status" value="1"/>
</dbReference>
<dbReference type="GO" id="GO:0042276">
    <property type="term" value="P:error-prone translesion synthesis"/>
    <property type="evidence" value="ECO:0007669"/>
    <property type="project" value="TreeGrafter"/>
</dbReference>
<dbReference type="PANTHER" id="PTHR45990:SF1">
    <property type="entry name" value="DNA REPAIR PROTEIN REV1"/>
    <property type="match status" value="1"/>
</dbReference>
<dbReference type="GO" id="GO:0017125">
    <property type="term" value="F:deoxycytidyl transferase activity"/>
    <property type="evidence" value="ECO:0007669"/>
    <property type="project" value="TreeGrafter"/>
</dbReference>
<sequence length="616" mass="68623">MSEEWREDPKVMAWACEQVNSLRHFQQHSRLHFIGQWKTRAHDIFKTWFAEHPSWNHGALAQQALFVHLDMDAFFCSVALAKEENAHLRDKPVCIAAGKGNSDISSSNYIARSFGVRAGMYVNAAKEVCPDLQVLSYDLPRCEEVIKCLYRILFELSPDTASIAIEVYSIDDVMIAFDTDNHETVKRYCVNVLHTLETTTNCTASCGIGPNIMLARIATQYAKPNGVYFISPQDASGLVAQLPFNEIHGVGECTMAKLRPLLAPYLKNIDISSDDVLCCHVQKLSKQQLQRALGQKSGENFFNLCRGTDTRQVCRTGDEENRRALGKKRPSSVSCSMNYAVRPLTLDDVWSIVKQLLEVVCSKMERGGCTSSGLRVTLLERHPLHPKETQKFMGRGRCVEFHIPVAFETPLQSSALELMFSQVKGALAPLLVFARQMTDEERARELGLKNDANSKIIWTVSLKSVSEVVVSDIRGMTIQATGLHAVRGAVGERKRSCGGQLSLVNAFSRGMEEKRQSSVVLLSSSTDTAHVVGSTFEFSVVEELMDCEVDEAFTEKWKKAVKEVSVHMDYTAAKALLRVAAFRCTTQAGPCDFKQRIFQDLVAYANTLLPAPVAFT</sequence>
<dbReference type="Gene3D" id="3.30.70.270">
    <property type="match status" value="1"/>
</dbReference>
<accession>A0A061J620</accession>
<comment type="caution">
    <text evidence="3">The sequence shown here is derived from an EMBL/GenBank/DDBJ whole genome shotgun (WGS) entry which is preliminary data.</text>
</comment>
<proteinExistence type="predicted"/>
<dbReference type="Pfam" id="PF00817">
    <property type="entry name" value="IMS"/>
    <property type="match status" value="1"/>
</dbReference>
<dbReference type="GO" id="GO:0070987">
    <property type="term" value="P:error-free translesion synthesis"/>
    <property type="evidence" value="ECO:0007669"/>
    <property type="project" value="TreeGrafter"/>
</dbReference>
<dbReference type="GO" id="GO:0003684">
    <property type="term" value="F:damaged DNA binding"/>
    <property type="evidence" value="ECO:0007669"/>
    <property type="project" value="InterPro"/>
</dbReference>
<dbReference type="OrthoDB" id="427711at2759"/>
<dbReference type="Gene3D" id="3.30.1490.100">
    <property type="entry name" value="DNA polymerase, Y-family, little finger domain"/>
    <property type="match status" value="1"/>
</dbReference>
<dbReference type="VEuPathDB" id="TriTrypDB:TRSC58_01951"/>
<reference evidence="3 4" key="1">
    <citation type="submission" date="2013-07" db="EMBL/GenBank/DDBJ databases">
        <authorList>
            <person name="Stoco P.H."/>
            <person name="Wagner G."/>
            <person name="Gerber A."/>
            <person name="Zaha A."/>
            <person name="Thompson C."/>
            <person name="Bartholomeu D.C."/>
            <person name="Luckemeyer D.D."/>
            <person name="Bahia D."/>
            <person name="Loreto E."/>
            <person name="Prestes E.B."/>
            <person name="Lima F.M."/>
            <person name="Rodrigues-Luiz G."/>
            <person name="Vallejo G.A."/>
            <person name="Filho J.F."/>
            <person name="Monteiro K.M."/>
            <person name="Tyler K.M."/>
            <person name="de Almeida L.G."/>
            <person name="Ortiz M.F."/>
            <person name="Siervo M.A."/>
            <person name="de Moraes M.H."/>
            <person name="Cunha O.L."/>
            <person name="Mendonca-Neto R."/>
            <person name="Silva R."/>
            <person name="Teixeira S.M."/>
            <person name="Murta S.M."/>
            <person name="Sincero T.C."/>
            <person name="Mendes T.A."/>
            <person name="Urmenyi T.P."/>
            <person name="Silva V.G."/>
            <person name="da Rocha W.D."/>
            <person name="Andersson B."/>
            <person name="Romanha A.J."/>
            <person name="Steindel M."/>
            <person name="de Vasconcelos A.T."/>
            <person name="Grisard E.C."/>
        </authorList>
    </citation>
    <scope>NUCLEOTIDE SEQUENCE [LARGE SCALE GENOMIC DNA]</scope>
    <source>
        <strain evidence="3 4">SC58</strain>
    </source>
</reference>
<dbReference type="InterPro" id="IPR001126">
    <property type="entry name" value="UmuC"/>
</dbReference>
<feature type="domain" description="UmuC" evidence="2">
    <location>
        <begin position="66"/>
        <end position="251"/>
    </location>
</feature>
<evidence type="ECO:0000259" key="2">
    <source>
        <dbReference type="PROSITE" id="PS50173"/>
    </source>
</evidence>
<gene>
    <name evidence="3" type="ORF">TRSC58_01951</name>
</gene>
<name>A0A061J620_TRYRA</name>
<dbReference type="InterPro" id="IPR043502">
    <property type="entry name" value="DNA/RNA_pol_sf"/>
</dbReference>
<dbReference type="AlphaFoldDB" id="A0A061J620"/>
<evidence type="ECO:0000313" key="3">
    <source>
        <dbReference type="EMBL" id="ESL10319.1"/>
    </source>
</evidence>
<dbReference type="GO" id="GO:0006281">
    <property type="term" value="P:DNA repair"/>
    <property type="evidence" value="ECO:0007669"/>
    <property type="project" value="InterPro"/>
</dbReference>
<dbReference type="GO" id="GO:0003887">
    <property type="term" value="F:DNA-directed DNA polymerase activity"/>
    <property type="evidence" value="ECO:0007669"/>
    <property type="project" value="InterPro"/>
</dbReference>
<dbReference type="Proteomes" id="UP000031737">
    <property type="component" value="Unassembled WGS sequence"/>
</dbReference>
<evidence type="ECO:0000313" key="4">
    <source>
        <dbReference type="Proteomes" id="UP000031737"/>
    </source>
</evidence>
<dbReference type="EMBL" id="AUPL01001951">
    <property type="protein sequence ID" value="ESL10319.1"/>
    <property type="molecule type" value="Genomic_DNA"/>
</dbReference>
<keyword evidence="4" id="KW-1185">Reference proteome</keyword>
<dbReference type="InterPro" id="IPR036775">
    <property type="entry name" value="DNA_pol_Y-fam_lit_finger_sf"/>
</dbReference>
<protein>
    <submittedName>
        <fullName evidence="3">DNA damage repair protein</fullName>
    </submittedName>
</protein>
<keyword evidence="1" id="KW-0237">DNA synthesis</keyword>
<evidence type="ECO:0000256" key="1">
    <source>
        <dbReference type="ARBA" id="ARBA00022634"/>
    </source>
</evidence>
<organism evidence="3 4">
    <name type="scientific">Trypanosoma rangeli SC58</name>
    <dbReference type="NCBI Taxonomy" id="429131"/>
    <lineage>
        <taxon>Eukaryota</taxon>
        <taxon>Discoba</taxon>
        <taxon>Euglenozoa</taxon>
        <taxon>Kinetoplastea</taxon>
        <taxon>Metakinetoplastina</taxon>
        <taxon>Trypanosomatida</taxon>
        <taxon>Trypanosomatidae</taxon>
        <taxon>Trypanosoma</taxon>
        <taxon>Herpetosoma</taxon>
    </lineage>
</organism>
<dbReference type="Gene3D" id="1.10.150.20">
    <property type="entry name" value="5' to 3' exonuclease, C-terminal subdomain"/>
    <property type="match status" value="1"/>
</dbReference>
<dbReference type="Gene3D" id="3.40.1170.60">
    <property type="match status" value="1"/>
</dbReference>
<dbReference type="InterPro" id="IPR053848">
    <property type="entry name" value="IMS_HHH_1"/>
</dbReference>
<dbReference type="Pfam" id="PF21999">
    <property type="entry name" value="IMS_HHH_1"/>
    <property type="match status" value="1"/>
</dbReference>
<dbReference type="GO" id="GO:0005634">
    <property type="term" value="C:nucleus"/>
    <property type="evidence" value="ECO:0007669"/>
    <property type="project" value="TreeGrafter"/>
</dbReference>
<dbReference type="SUPFAM" id="SSF56672">
    <property type="entry name" value="DNA/RNA polymerases"/>
    <property type="match status" value="1"/>
</dbReference>